<dbReference type="PANTHER" id="PTHR34235">
    <property type="entry name" value="SLR1203 PROTEIN-RELATED"/>
    <property type="match status" value="1"/>
</dbReference>
<protein>
    <recommendedName>
        <fullName evidence="3">DUF29 domain-containing protein</fullName>
    </recommendedName>
</protein>
<dbReference type="InterPro" id="IPR002636">
    <property type="entry name" value="DUF29"/>
</dbReference>
<accession>A0A2S6NNH7</accession>
<keyword evidence="2" id="KW-1185">Reference proteome</keyword>
<dbReference type="Proteomes" id="UP000239724">
    <property type="component" value="Unassembled WGS sequence"/>
</dbReference>
<dbReference type="OrthoDB" id="425753at2"/>
<gene>
    <name evidence="1" type="ORF">CCS01_01820</name>
</gene>
<dbReference type="PANTHER" id="PTHR34235:SF4">
    <property type="entry name" value="SLR0291 PROTEIN"/>
    <property type="match status" value="1"/>
</dbReference>
<name>A0A2S6NNH7_RHOGL</name>
<evidence type="ECO:0000313" key="1">
    <source>
        <dbReference type="EMBL" id="PPQ38824.1"/>
    </source>
</evidence>
<comment type="caution">
    <text evidence="1">The sequence shown here is derived from an EMBL/GenBank/DDBJ whole genome shotgun (WGS) entry which is preliminary data.</text>
</comment>
<dbReference type="Gene3D" id="1.20.1220.20">
    <property type="entry name" value="Uncharcterised protein PF01724"/>
    <property type="match status" value="1"/>
</dbReference>
<evidence type="ECO:0000313" key="2">
    <source>
        <dbReference type="Proteomes" id="UP000239724"/>
    </source>
</evidence>
<dbReference type="AlphaFoldDB" id="A0A2S6NNH7"/>
<proteinExistence type="predicted"/>
<reference evidence="1 2" key="1">
    <citation type="journal article" date="2018" name="Arch. Microbiol.">
        <title>New insights into the metabolic potential of the phototrophic purple bacterium Rhodopila globiformis DSM 161(T) from its draft genome sequence and evidence for a vanadium-dependent nitrogenase.</title>
        <authorList>
            <person name="Imhoff J.F."/>
            <person name="Rahn T."/>
            <person name="Kunzel S."/>
            <person name="Neulinger S.C."/>
        </authorList>
    </citation>
    <scope>NUCLEOTIDE SEQUENCE [LARGE SCALE GENOMIC DNA]</scope>
    <source>
        <strain evidence="1 2">DSM 161</strain>
    </source>
</reference>
<sequence length="163" mass="18443">MPDSIDTLPPPPARNLYETDEHAWIAAQIAALAAQDYSRLDRASLIEYLTEMTIRDRRELKSRLTVLLLHLLKIRVQPERLTRSWISTILEQQSEIRSIIDGIPSLGRQADTIAISAFPDALRRAARETGVPAAKFPTTLPWTVAEALAFDPPDPPVRQDRRR</sequence>
<dbReference type="EMBL" id="NHRY01000037">
    <property type="protein sequence ID" value="PPQ38824.1"/>
    <property type="molecule type" value="Genomic_DNA"/>
</dbReference>
<organism evidence="1 2">
    <name type="scientific">Rhodopila globiformis</name>
    <name type="common">Rhodopseudomonas globiformis</name>
    <dbReference type="NCBI Taxonomy" id="1071"/>
    <lineage>
        <taxon>Bacteria</taxon>
        <taxon>Pseudomonadati</taxon>
        <taxon>Pseudomonadota</taxon>
        <taxon>Alphaproteobacteria</taxon>
        <taxon>Acetobacterales</taxon>
        <taxon>Acetobacteraceae</taxon>
        <taxon>Rhodopila</taxon>
    </lineage>
</organism>
<evidence type="ECO:0008006" key="3">
    <source>
        <dbReference type="Google" id="ProtNLM"/>
    </source>
</evidence>
<dbReference type="Pfam" id="PF01724">
    <property type="entry name" value="DUF29"/>
    <property type="match status" value="1"/>
</dbReference>
<dbReference type="RefSeq" id="WP_104517131.1">
    <property type="nucleotide sequence ID" value="NZ_NHRY01000037.1"/>
</dbReference>